<protein>
    <submittedName>
        <fullName evidence="5">Rho-related GTP-binding protein RhoU</fullName>
    </submittedName>
</protein>
<keyword evidence="4" id="KW-1185">Reference proteome</keyword>
<gene>
    <name evidence="3" type="ORF">SBAD_LOCUS6597</name>
</gene>
<dbReference type="PANTHER" id="PTHR24072">
    <property type="entry name" value="RHO FAMILY GTPASE"/>
    <property type="match status" value="1"/>
</dbReference>
<dbReference type="InterPro" id="IPR003578">
    <property type="entry name" value="Small_GTPase_Rho"/>
</dbReference>
<dbReference type="Gene3D" id="3.40.50.300">
    <property type="entry name" value="P-loop containing nucleotide triphosphate hydrolases"/>
    <property type="match status" value="1"/>
</dbReference>
<evidence type="ECO:0000313" key="3">
    <source>
        <dbReference type="EMBL" id="VDP10379.1"/>
    </source>
</evidence>
<dbReference type="OrthoDB" id="8830751at2759"/>
<dbReference type="AlphaFoldDB" id="A0A183ISK0"/>
<dbReference type="SMART" id="SM00174">
    <property type="entry name" value="RHO"/>
    <property type="match status" value="1"/>
</dbReference>
<dbReference type="PRINTS" id="PR00449">
    <property type="entry name" value="RASTRNSFRMNG"/>
</dbReference>
<dbReference type="Proteomes" id="UP000270296">
    <property type="component" value="Unassembled WGS sequence"/>
</dbReference>
<dbReference type="InterPro" id="IPR027417">
    <property type="entry name" value="P-loop_NTPase"/>
</dbReference>
<dbReference type="SMART" id="SM00175">
    <property type="entry name" value="RAB"/>
    <property type="match status" value="1"/>
</dbReference>
<organism evidence="5">
    <name type="scientific">Soboliphyme baturini</name>
    <dbReference type="NCBI Taxonomy" id="241478"/>
    <lineage>
        <taxon>Eukaryota</taxon>
        <taxon>Metazoa</taxon>
        <taxon>Ecdysozoa</taxon>
        <taxon>Nematoda</taxon>
        <taxon>Enoplea</taxon>
        <taxon>Dorylaimia</taxon>
        <taxon>Dioctophymatida</taxon>
        <taxon>Dioctophymatoidea</taxon>
        <taxon>Soboliphymatidae</taxon>
        <taxon>Soboliphyme</taxon>
    </lineage>
</organism>
<proteinExistence type="predicted"/>
<dbReference type="InterPro" id="IPR001806">
    <property type="entry name" value="Small_GTPase"/>
</dbReference>
<dbReference type="PROSITE" id="PS51421">
    <property type="entry name" value="RAS"/>
    <property type="match status" value="1"/>
</dbReference>
<dbReference type="SMART" id="SM00173">
    <property type="entry name" value="RAS"/>
    <property type="match status" value="1"/>
</dbReference>
<dbReference type="PROSITE" id="PS51419">
    <property type="entry name" value="RAB"/>
    <property type="match status" value="1"/>
</dbReference>
<dbReference type="GO" id="GO:0007264">
    <property type="term" value="P:small GTPase-mediated signal transduction"/>
    <property type="evidence" value="ECO:0007669"/>
    <property type="project" value="InterPro"/>
</dbReference>
<dbReference type="GO" id="GO:0005525">
    <property type="term" value="F:GTP binding"/>
    <property type="evidence" value="ECO:0007669"/>
    <property type="project" value="UniProtKB-KW"/>
</dbReference>
<evidence type="ECO:0000256" key="1">
    <source>
        <dbReference type="ARBA" id="ARBA00022741"/>
    </source>
</evidence>
<dbReference type="PROSITE" id="PS51420">
    <property type="entry name" value="RHO"/>
    <property type="match status" value="1"/>
</dbReference>
<dbReference type="WBParaSite" id="SBAD_0000685401-mRNA-1">
    <property type="protein sequence ID" value="SBAD_0000685401-mRNA-1"/>
    <property type="gene ID" value="SBAD_0000685401"/>
</dbReference>
<keyword evidence="2" id="KW-0342">GTP-binding</keyword>
<evidence type="ECO:0000313" key="4">
    <source>
        <dbReference type="Proteomes" id="UP000270296"/>
    </source>
</evidence>
<name>A0A183ISK0_9BILA</name>
<evidence type="ECO:0000256" key="2">
    <source>
        <dbReference type="ARBA" id="ARBA00023134"/>
    </source>
</evidence>
<dbReference type="EMBL" id="UZAM01009887">
    <property type="protein sequence ID" value="VDP10379.1"/>
    <property type="molecule type" value="Genomic_DNA"/>
</dbReference>
<accession>A0A183ISK0</accession>
<dbReference type="Pfam" id="PF00071">
    <property type="entry name" value="Ras"/>
    <property type="match status" value="1"/>
</dbReference>
<evidence type="ECO:0000313" key="5">
    <source>
        <dbReference type="WBParaSite" id="SBAD_0000685401-mRNA-1"/>
    </source>
</evidence>
<reference evidence="5" key="1">
    <citation type="submission" date="2016-06" db="UniProtKB">
        <authorList>
            <consortium name="WormBaseParasite"/>
        </authorList>
    </citation>
    <scope>IDENTIFICATION</scope>
</reference>
<keyword evidence="1" id="KW-0547">Nucleotide-binding</keyword>
<dbReference type="SUPFAM" id="SSF52540">
    <property type="entry name" value="P-loop containing nucleoside triphosphate hydrolases"/>
    <property type="match status" value="1"/>
</dbReference>
<dbReference type="GO" id="GO:0003924">
    <property type="term" value="F:GTPase activity"/>
    <property type="evidence" value="ECO:0007669"/>
    <property type="project" value="InterPro"/>
</dbReference>
<reference evidence="3 4" key="2">
    <citation type="submission" date="2018-11" db="EMBL/GenBank/DDBJ databases">
        <authorList>
            <consortium name="Pathogen Informatics"/>
        </authorList>
    </citation>
    <scope>NUCLEOTIDE SEQUENCE [LARGE SCALE GENOMIC DNA]</scope>
</reference>
<sequence length="234" mass="26346">MVALVGIHLLQVLEPIDPGPRSGRAVQRDEDFDAIRPLCYPGTTVFLLCFSVVCPASFANLQRRWLPEITQNCPKVPLILVGTQCDRRTNMTVLLDLSSRNESPVSQQEIKSMARKTNALQYIECSALTQKNLKEVFDAALMAALNITTGPVPPLHHFQNLRQKVTRALSLDSIHHSNLRVHKNTSSTHSVFNAKYSTRKLSVGHLITDGGSMEHDLQKKHKLRRGWRRMLCMS</sequence>